<proteinExistence type="inferred from homology"/>
<dbReference type="SUPFAM" id="SSF55347">
    <property type="entry name" value="Glyceraldehyde-3-phosphate dehydrogenase-like, C-terminal domain"/>
    <property type="match status" value="1"/>
</dbReference>
<dbReference type="Gene3D" id="3.40.50.720">
    <property type="entry name" value="NAD(P)-binding Rossmann-like Domain"/>
    <property type="match status" value="1"/>
</dbReference>
<dbReference type="RefSeq" id="WP_294180546.1">
    <property type="nucleotide sequence ID" value="NZ_JBGFFE010000001.1"/>
</dbReference>
<dbReference type="InterPro" id="IPR036291">
    <property type="entry name" value="NAD(P)-bd_dom_sf"/>
</dbReference>
<dbReference type="NCBIfam" id="TIGR01534">
    <property type="entry name" value="GAPDH-I"/>
    <property type="match status" value="1"/>
</dbReference>
<dbReference type="Pfam" id="PF00044">
    <property type="entry name" value="Gp_dh_N"/>
    <property type="match status" value="1"/>
</dbReference>
<dbReference type="CDD" id="cd18126">
    <property type="entry name" value="GAPDH_I_C"/>
    <property type="match status" value="1"/>
</dbReference>
<dbReference type="InterPro" id="IPR006424">
    <property type="entry name" value="Glyceraldehyde-3-P_DH_1"/>
</dbReference>
<evidence type="ECO:0000256" key="4">
    <source>
        <dbReference type="RuleBase" id="RU361160"/>
    </source>
</evidence>
<dbReference type="Pfam" id="PF02800">
    <property type="entry name" value="Gp_dh_C"/>
    <property type="match status" value="1"/>
</dbReference>
<dbReference type="PROSITE" id="PS00071">
    <property type="entry name" value="GAPDH"/>
    <property type="match status" value="1"/>
</dbReference>
<gene>
    <name evidence="6" type="primary">gap</name>
    <name evidence="6" type="ORF">AB8S09_00320</name>
</gene>
<dbReference type="PRINTS" id="PR00078">
    <property type="entry name" value="G3PDHDRGNASE"/>
</dbReference>
<protein>
    <recommendedName>
        <fullName evidence="4">Glyceraldehyde-3-phosphate dehydrogenase</fullName>
        <ecNumber evidence="4">1.2.1.-</ecNumber>
    </recommendedName>
</protein>
<dbReference type="Gene3D" id="3.30.360.10">
    <property type="entry name" value="Dihydrodipicolinate Reductase, domain 2"/>
    <property type="match status" value="1"/>
</dbReference>
<dbReference type="PIRSF" id="PIRSF000149">
    <property type="entry name" value="GAP_DH"/>
    <property type="match status" value="1"/>
</dbReference>
<dbReference type="InterPro" id="IPR020829">
    <property type="entry name" value="GlycerAld_3-P_DH_cat"/>
</dbReference>
<dbReference type="EMBL" id="JBGFFE010000001">
    <property type="protein sequence ID" value="MEY8762089.1"/>
    <property type="molecule type" value="Genomic_DNA"/>
</dbReference>
<dbReference type="EC" id="1.2.1.-" evidence="4"/>
<dbReference type="PANTHER" id="PTHR43148">
    <property type="entry name" value="GLYCERALDEHYDE-3-PHOSPHATE DEHYDROGENASE 2"/>
    <property type="match status" value="1"/>
</dbReference>
<evidence type="ECO:0000256" key="2">
    <source>
        <dbReference type="ARBA" id="ARBA00023002"/>
    </source>
</evidence>
<reference evidence="6 7" key="1">
    <citation type="submission" date="2024-08" db="EMBL/GenBank/DDBJ databases">
        <title>Clostridium lapicellarii sp. nov., and Clostridium renhuaiense sp. nov., two species isolated from the mud in a fermentation cellar used for producing sauce-flavour Chinese liquors.</title>
        <authorList>
            <person name="Yang F."/>
            <person name="Wang H."/>
            <person name="Chen L.Q."/>
            <person name="Zhou N."/>
            <person name="Lu J.J."/>
            <person name="Pu X.X."/>
            <person name="Wan B."/>
            <person name="Wang L."/>
            <person name="Liu S.J."/>
        </authorList>
    </citation>
    <scope>NUCLEOTIDE SEQUENCE [LARGE SCALE GENOMIC DNA]</scope>
    <source>
        <strain evidence="6 7">MT-113</strain>
    </source>
</reference>
<evidence type="ECO:0000313" key="7">
    <source>
        <dbReference type="Proteomes" id="UP001565220"/>
    </source>
</evidence>
<keyword evidence="2 4" id="KW-0560">Oxidoreductase</keyword>
<dbReference type="SMART" id="SM00846">
    <property type="entry name" value="Gp_dh_N"/>
    <property type="match status" value="1"/>
</dbReference>
<dbReference type="InterPro" id="IPR020828">
    <property type="entry name" value="GlycerAld_3-P_DH_NAD(P)-bd"/>
</dbReference>
<sequence length="352" mass="38866">MSIRVAINGFGRIGRLVLRIAQERLKGTVDIVAINARANDETLAHLFKYDSSYGKFRGNVKVGKNSMIVNGSEIKIFREKDPENLPWDKLNVDIVVESTGKFKTREGLYKHIEAGAKKVIITAPAKGEDITIVMGVNEEEFDVKSHNIISNASCTTNCLAPFAKVLDENFGIVNGFMTTVHSYTNDQRLLDKTHKDLRRARAAGQSIIPTTTGAAKSVARVLPNLKGKLNGLAFRVPTATVSVTDLVCQLSKPVTVEEINKAFKRAAEGPMEGILGYSDEPLVSVDYKGDDRSSIIDGLSTMTSGNMAKVISWYDNEWAYSCRTVDLVNYVAEEMERESEITSEKEKVPDRI</sequence>
<dbReference type="SUPFAM" id="SSF51735">
    <property type="entry name" value="NAD(P)-binding Rossmann-fold domains"/>
    <property type="match status" value="1"/>
</dbReference>
<dbReference type="InterPro" id="IPR020830">
    <property type="entry name" value="GlycerAld_3-P_DH_AS"/>
</dbReference>
<name>A0ABV4DS67_9CLOT</name>
<evidence type="ECO:0000256" key="1">
    <source>
        <dbReference type="ARBA" id="ARBA00007406"/>
    </source>
</evidence>
<dbReference type="Proteomes" id="UP001565220">
    <property type="component" value="Unassembled WGS sequence"/>
</dbReference>
<organism evidence="6 7">
    <name type="scientific">Clostridium lapidicellarium</name>
    <dbReference type="NCBI Taxonomy" id="3240931"/>
    <lineage>
        <taxon>Bacteria</taxon>
        <taxon>Bacillati</taxon>
        <taxon>Bacillota</taxon>
        <taxon>Clostridia</taxon>
        <taxon>Eubacteriales</taxon>
        <taxon>Clostridiaceae</taxon>
        <taxon>Clostridium</taxon>
    </lineage>
</organism>
<dbReference type="CDD" id="cd05214">
    <property type="entry name" value="GAPDH_I_N"/>
    <property type="match status" value="1"/>
</dbReference>
<accession>A0ABV4DS67</accession>
<keyword evidence="7" id="KW-1185">Reference proteome</keyword>
<evidence type="ECO:0000256" key="3">
    <source>
        <dbReference type="RuleBase" id="RU000397"/>
    </source>
</evidence>
<feature type="domain" description="Glyceraldehyde 3-phosphate dehydrogenase NAD(P) binding" evidence="5">
    <location>
        <begin position="3"/>
        <end position="154"/>
    </location>
</feature>
<dbReference type="InterPro" id="IPR020831">
    <property type="entry name" value="GlycerAld/Erythrose_P_DH"/>
</dbReference>
<evidence type="ECO:0000313" key="6">
    <source>
        <dbReference type="EMBL" id="MEY8762089.1"/>
    </source>
</evidence>
<evidence type="ECO:0000259" key="5">
    <source>
        <dbReference type="SMART" id="SM00846"/>
    </source>
</evidence>
<comment type="similarity">
    <text evidence="1 3">Belongs to the glyceraldehyde-3-phosphate dehydrogenase family.</text>
</comment>
<comment type="caution">
    <text evidence="6">The sequence shown here is derived from an EMBL/GenBank/DDBJ whole genome shotgun (WGS) entry which is preliminary data.</text>
</comment>